<evidence type="ECO:0000313" key="2">
    <source>
        <dbReference type="Proteomes" id="UP000298030"/>
    </source>
</evidence>
<keyword evidence="2" id="KW-1185">Reference proteome</keyword>
<feature type="non-terminal residue" evidence="1">
    <location>
        <position position="54"/>
    </location>
</feature>
<organism evidence="1 2">
    <name type="scientific">Coprinellus micaceus</name>
    <name type="common">Glistening ink-cap mushroom</name>
    <name type="synonym">Coprinus micaceus</name>
    <dbReference type="NCBI Taxonomy" id="71717"/>
    <lineage>
        <taxon>Eukaryota</taxon>
        <taxon>Fungi</taxon>
        <taxon>Dikarya</taxon>
        <taxon>Basidiomycota</taxon>
        <taxon>Agaricomycotina</taxon>
        <taxon>Agaricomycetes</taxon>
        <taxon>Agaricomycetidae</taxon>
        <taxon>Agaricales</taxon>
        <taxon>Agaricineae</taxon>
        <taxon>Psathyrellaceae</taxon>
        <taxon>Coprinellus</taxon>
    </lineage>
</organism>
<sequence>MAPATPASSRWVLDYHSYRSHITGEFPNADESFTEVLGRLNTSCNSQIHQSDGP</sequence>
<dbReference type="AlphaFoldDB" id="A0A4Y7TD80"/>
<gene>
    <name evidence="1" type="ORF">FA13DRAFT_1732363</name>
</gene>
<dbReference type="Proteomes" id="UP000298030">
    <property type="component" value="Unassembled WGS sequence"/>
</dbReference>
<protein>
    <submittedName>
        <fullName evidence="1">Uncharacterized protein</fullName>
    </submittedName>
</protein>
<proteinExistence type="predicted"/>
<accession>A0A4Y7TD80</accession>
<evidence type="ECO:0000313" key="1">
    <source>
        <dbReference type="EMBL" id="TEB31522.1"/>
    </source>
</evidence>
<dbReference type="EMBL" id="QPFP01000018">
    <property type="protein sequence ID" value="TEB31522.1"/>
    <property type="molecule type" value="Genomic_DNA"/>
</dbReference>
<comment type="caution">
    <text evidence="1">The sequence shown here is derived from an EMBL/GenBank/DDBJ whole genome shotgun (WGS) entry which is preliminary data.</text>
</comment>
<name>A0A4Y7TD80_COPMI</name>
<reference evidence="1 2" key="1">
    <citation type="journal article" date="2019" name="Nat. Ecol. Evol.">
        <title>Megaphylogeny resolves global patterns of mushroom evolution.</title>
        <authorList>
            <person name="Varga T."/>
            <person name="Krizsan K."/>
            <person name="Foldi C."/>
            <person name="Dima B."/>
            <person name="Sanchez-Garcia M."/>
            <person name="Sanchez-Ramirez S."/>
            <person name="Szollosi G.J."/>
            <person name="Szarkandi J.G."/>
            <person name="Papp V."/>
            <person name="Albert L."/>
            <person name="Andreopoulos W."/>
            <person name="Angelini C."/>
            <person name="Antonin V."/>
            <person name="Barry K.W."/>
            <person name="Bougher N.L."/>
            <person name="Buchanan P."/>
            <person name="Buyck B."/>
            <person name="Bense V."/>
            <person name="Catcheside P."/>
            <person name="Chovatia M."/>
            <person name="Cooper J."/>
            <person name="Damon W."/>
            <person name="Desjardin D."/>
            <person name="Finy P."/>
            <person name="Geml J."/>
            <person name="Haridas S."/>
            <person name="Hughes K."/>
            <person name="Justo A."/>
            <person name="Karasinski D."/>
            <person name="Kautmanova I."/>
            <person name="Kiss B."/>
            <person name="Kocsube S."/>
            <person name="Kotiranta H."/>
            <person name="LaButti K.M."/>
            <person name="Lechner B.E."/>
            <person name="Liimatainen K."/>
            <person name="Lipzen A."/>
            <person name="Lukacs Z."/>
            <person name="Mihaltcheva S."/>
            <person name="Morgado L.N."/>
            <person name="Niskanen T."/>
            <person name="Noordeloos M.E."/>
            <person name="Ohm R.A."/>
            <person name="Ortiz-Santana B."/>
            <person name="Ovrebo C."/>
            <person name="Racz N."/>
            <person name="Riley R."/>
            <person name="Savchenko A."/>
            <person name="Shiryaev A."/>
            <person name="Soop K."/>
            <person name="Spirin V."/>
            <person name="Szebenyi C."/>
            <person name="Tomsovsky M."/>
            <person name="Tulloss R.E."/>
            <person name="Uehling J."/>
            <person name="Grigoriev I.V."/>
            <person name="Vagvolgyi C."/>
            <person name="Papp T."/>
            <person name="Martin F.M."/>
            <person name="Miettinen O."/>
            <person name="Hibbett D.S."/>
            <person name="Nagy L.G."/>
        </authorList>
    </citation>
    <scope>NUCLEOTIDE SEQUENCE [LARGE SCALE GENOMIC DNA]</scope>
    <source>
        <strain evidence="1 2">FP101781</strain>
    </source>
</reference>